<dbReference type="RefSeq" id="WP_128835109.1">
    <property type="nucleotide sequence ID" value="NZ_QFAY01000004.1"/>
</dbReference>
<dbReference type="Proteomes" id="UP001519349">
    <property type="component" value="Unassembled WGS sequence"/>
</dbReference>
<comment type="caution">
    <text evidence="2">The sequence shown here is derived from an EMBL/GenBank/DDBJ whole genome shotgun (WGS) entry which is preliminary data.</text>
</comment>
<evidence type="ECO:0000313" key="3">
    <source>
        <dbReference type="Proteomes" id="UP001519349"/>
    </source>
</evidence>
<evidence type="ECO:0000256" key="1">
    <source>
        <dbReference type="SAM" id="Phobius"/>
    </source>
</evidence>
<name>A0ABS5AX49_9STRE</name>
<proteinExistence type="predicted"/>
<keyword evidence="1" id="KW-0812">Transmembrane</keyword>
<keyword evidence="1" id="KW-0472">Membrane</keyword>
<evidence type="ECO:0000313" key="2">
    <source>
        <dbReference type="EMBL" id="MBP2620314.1"/>
    </source>
</evidence>
<sequence length="353" mass="39662">MKFMSRRKRKISSKYQKLLPAGTLAAFLLGSLFYVIFIFHPAIDMSINGRSPLQVHSRSQAEIEVYRELPYKASFQLSTGQSFSVDMRFLGLSYFTAEELRRLDNISAKTVWDKFTPFFDTSENLPIAVYPNRIFWLKPLEEVLTGYPNLLRQQPATNHLVMDGESAVKVADKSNGYQIEPAAFIQAAEEIAKSGKFDAVPVESQSVEAEDQAELLGQYSHYLERTEVAFPDNKTQEANMKTAFYKLQNIYLAAGETKSISDLLGDLTAESGYLPVKDKDKEVYGMGAEQIVDAIRQLAFSRMNVVSYRGQFFNIGNPAEGLTELTVQNNTDTDMVFSLSLEEGQITVILASK</sequence>
<keyword evidence="3" id="KW-1185">Reference proteome</keyword>
<protein>
    <submittedName>
        <fullName evidence="2">Uncharacterized protein</fullName>
    </submittedName>
</protein>
<reference evidence="2 3" key="1">
    <citation type="submission" date="2018-05" db="EMBL/GenBank/DDBJ databases">
        <title>Draft genome sequence of Streptococcus panodentis CCUG 70867T.</title>
        <authorList>
            <person name="Salva-Serra F."/>
            <person name="Mendez V."/>
            <person name="Jaen-Luchoro D."/>
            <person name="Gonzales-Siles L."/>
            <person name="Karlsson R."/>
            <person name="Engstrom-Jakobsson H."/>
            <person name="Busquets A."/>
            <person name="Gomila M."/>
            <person name="Pineiro-Iglesias B."/>
            <person name="Bennasar-Figueras A."/>
            <person name="Seeger M."/>
            <person name="Moore E."/>
        </authorList>
    </citation>
    <scope>NUCLEOTIDE SEQUENCE [LARGE SCALE GENOMIC DNA]</scope>
    <source>
        <strain evidence="2 3">CCUG 70867</strain>
    </source>
</reference>
<keyword evidence="1" id="KW-1133">Transmembrane helix</keyword>
<accession>A0ABS5AX49</accession>
<organism evidence="2 3">
    <name type="scientific">Streptococcus panodentis</name>
    <dbReference type="NCBI Taxonomy" id="1581472"/>
    <lineage>
        <taxon>Bacteria</taxon>
        <taxon>Bacillati</taxon>
        <taxon>Bacillota</taxon>
        <taxon>Bacilli</taxon>
        <taxon>Lactobacillales</taxon>
        <taxon>Streptococcaceae</taxon>
        <taxon>Streptococcus</taxon>
    </lineage>
</organism>
<gene>
    <name evidence="2" type="ORF">DHL47_02995</name>
</gene>
<dbReference type="EMBL" id="QFAY01000004">
    <property type="protein sequence ID" value="MBP2620314.1"/>
    <property type="molecule type" value="Genomic_DNA"/>
</dbReference>
<feature type="transmembrane region" description="Helical" evidence="1">
    <location>
        <begin position="21"/>
        <end position="43"/>
    </location>
</feature>